<evidence type="ECO:0000313" key="1">
    <source>
        <dbReference type="EMBL" id="GAK97199.1"/>
    </source>
</evidence>
<sequence>MCLDRVIDRYQREVDHYNEQFGKWERIKRFELTPEVWSIDNEQLTPTLKLKRRNIKARYQDLYDKIYGPKI</sequence>
<protein>
    <submittedName>
        <fullName evidence="1">Long-chain-fatty-acid-CoA ligase</fullName>
        <ecNumber evidence="1">6.2.1.3</ecNumber>
    </submittedName>
</protein>
<organism evidence="1 2">
    <name type="scientific">Nonlabens tegetincola</name>
    <dbReference type="NCBI Taxonomy" id="323273"/>
    <lineage>
        <taxon>Bacteria</taxon>
        <taxon>Pseudomonadati</taxon>
        <taxon>Bacteroidota</taxon>
        <taxon>Flavobacteriia</taxon>
        <taxon>Flavobacteriales</taxon>
        <taxon>Flavobacteriaceae</taxon>
        <taxon>Nonlabens</taxon>
    </lineage>
</organism>
<dbReference type="Proteomes" id="UP000029221">
    <property type="component" value="Unassembled WGS sequence"/>
</dbReference>
<gene>
    <name evidence="1" type="ORF">JCM19294_705</name>
</gene>
<dbReference type="EMBL" id="BBML01000004">
    <property type="protein sequence ID" value="GAK97199.1"/>
    <property type="molecule type" value="Genomic_DNA"/>
</dbReference>
<name>A0A090Q289_9FLAO</name>
<dbReference type="GO" id="GO:0004467">
    <property type="term" value="F:long-chain fatty acid-CoA ligase activity"/>
    <property type="evidence" value="ECO:0007669"/>
    <property type="project" value="UniProtKB-EC"/>
</dbReference>
<dbReference type="EC" id="6.2.1.3" evidence="1"/>
<reference evidence="1" key="1">
    <citation type="journal article" date="2014" name="Genome Announc.">
        <title>Draft Genome Sequences of Marine Flavobacterium Nonlabens Strains NR17, NR24, NR27, NR32, NR33, and Ara13.</title>
        <authorList>
            <person name="Nakanishi M."/>
            <person name="Meirelles P."/>
            <person name="Suzuki R."/>
            <person name="Takatani N."/>
            <person name="Mino S."/>
            <person name="Suda W."/>
            <person name="Oshima K."/>
            <person name="Hattori M."/>
            <person name="Ohkuma M."/>
            <person name="Hosokawa M."/>
            <person name="Miyashita K."/>
            <person name="Thompson F.L."/>
            <person name="Niwa A."/>
            <person name="Sawabe T."/>
            <person name="Sawabe T."/>
        </authorList>
    </citation>
    <scope>NUCLEOTIDE SEQUENCE [LARGE SCALE GENOMIC DNA]</scope>
    <source>
        <strain evidence="1">JCM 19294</strain>
    </source>
</reference>
<evidence type="ECO:0000313" key="2">
    <source>
        <dbReference type="Proteomes" id="UP000029221"/>
    </source>
</evidence>
<keyword evidence="1" id="KW-0436">Ligase</keyword>
<proteinExistence type="predicted"/>
<comment type="caution">
    <text evidence="1">The sequence shown here is derived from an EMBL/GenBank/DDBJ whole genome shotgun (WGS) entry which is preliminary data.</text>
</comment>
<dbReference type="eggNOG" id="COG1022">
    <property type="taxonomic scope" value="Bacteria"/>
</dbReference>
<dbReference type="AlphaFoldDB" id="A0A090Q289"/>
<keyword evidence="2" id="KW-1185">Reference proteome</keyword>
<accession>A0A090Q289</accession>